<dbReference type="RefSeq" id="WP_102243857.1">
    <property type="nucleotide sequence ID" value="NZ_CP025704.1"/>
</dbReference>
<dbReference type="Gene3D" id="1.25.40.10">
    <property type="entry name" value="Tetratricopeptide repeat domain"/>
    <property type="match status" value="1"/>
</dbReference>
<protein>
    <submittedName>
        <fullName evidence="1">Uncharacterized protein</fullName>
    </submittedName>
</protein>
<reference evidence="1 2" key="1">
    <citation type="submission" date="2018-01" db="EMBL/GenBank/DDBJ databases">
        <title>Complete genome sequence of Bacteriovorax stolpii DSM12778.</title>
        <authorList>
            <person name="Tang B."/>
            <person name="Chang J."/>
        </authorList>
    </citation>
    <scope>NUCLEOTIDE SEQUENCE [LARGE SCALE GENOMIC DNA]</scope>
    <source>
        <strain evidence="1 2">DSM 12778</strain>
    </source>
</reference>
<name>A0A2K9NSR7_BACTC</name>
<dbReference type="InterPro" id="IPR019734">
    <property type="entry name" value="TPR_rpt"/>
</dbReference>
<dbReference type="KEGG" id="bsto:C0V70_10725"/>
<dbReference type="PROSITE" id="PS50005">
    <property type="entry name" value="TPR"/>
    <property type="match status" value="1"/>
</dbReference>
<evidence type="ECO:0000313" key="1">
    <source>
        <dbReference type="EMBL" id="AUN98566.1"/>
    </source>
</evidence>
<dbReference type="Proteomes" id="UP000235584">
    <property type="component" value="Chromosome"/>
</dbReference>
<accession>A0A2K9NSR7</accession>
<dbReference type="SUPFAM" id="SSF48452">
    <property type="entry name" value="TPR-like"/>
    <property type="match status" value="1"/>
</dbReference>
<keyword evidence="2" id="KW-1185">Reference proteome</keyword>
<organism evidence="1 2">
    <name type="scientific">Bacteriovorax stolpii</name>
    <name type="common">Bdellovibrio stolpii</name>
    <dbReference type="NCBI Taxonomy" id="960"/>
    <lineage>
        <taxon>Bacteria</taxon>
        <taxon>Pseudomonadati</taxon>
        <taxon>Bdellovibrionota</taxon>
        <taxon>Bacteriovoracia</taxon>
        <taxon>Bacteriovoracales</taxon>
        <taxon>Bacteriovoracaceae</taxon>
        <taxon>Bacteriovorax</taxon>
    </lineage>
</organism>
<sequence>METTNTLLLAEFFTATGYLDRLLFAFTELERLHYGPRGKNQIQKLLNDTSVFFTREFKEFEMTATTVEWPQFKNQIRSYHNFIESVIKMPFKSSRMETMVVGYINLLYRNSFEIHNFVIETTNLDVQFPRLGLIQEENIPTITQAEESNRAPLFFLDEARLHELAEENTKKNSQLVFLQMRREEKYDYYLHKGHYFIAQKNYEEAKANFYRARNYKETAEVLTLLAWSYSLLDDRAQAKAYCLKAVQLDSQYGPAYNDFGNYILAEGQVEESLRWFELAKRAHNYQNREYPYINAGRAYVLLKDFDQALTEFSLALTIAPHHHELHETVAKLKNSLEKNKPTFTEGRGPSPLNS</sequence>
<dbReference type="EMBL" id="CP025704">
    <property type="protein sequence ID" value="AUN98566.1"/>
    <property type="molecule type" value="Genomic_DNA"/>
</dbReference>
<dbReference type="SMART" id="SM00028">
    <property type="entry name" value="TPR"/>
    <property type="match status" value="3"/>
</dbReference>
<evidence type="ECO:0000313" key="2">
    <source>
        <dbReference type="Proteomes" id="UP000235584"/>
    </source>
</evidence>
<dbReference type="InterPro" id="IPR011990">
    <property type="entry name" value="TPR-like_helical_dom_sf"/>
</dbReference>
<dbReference type="AlphaFoldDB" id="A0A2K9NSR7"/>
<gene>
    <name evidence="1" type="ORF">C0V70_10725</name>
</gene>
<proteinExistence type="predicted"/>
<dbReference type="Pfam" id="PF13181">
    <property type="entry name" value="TPR_8"/>
    <property type="match status" value="2"/>
</dbReference>